<dbReference type="PANTHER" id="PTHR43649:SF31">
    <property type="entry name" value="SN-GLYCEROL-3-PHOSPHATE-BINDING PERIPLASMIC PROTEIN UGPB"/>
    <property type="match status" value="1"/>
</dbReference>
<evidence type="ECO:0000256" key="3">
    <source>
        <dbReference type="ARBA" id="ARBA00022448"/>
    </source>
</evidence>
<evidence type="ECO:0000256" key="4">
    <source>
        <dbReference type="ARBA" id="ARBA00022729"/>
    </source>
</evidence>
<dbReference type="AlphaFoldDB" id="A0A6F8YE56"/>
<evidence type="ECO:0000256" key="1">
    <source>
        <dbReference type="ARBA" id="ARBA00004196"/>
    </source>
</evidence>
<dbReference type="KEGG" id="psuu:Psuf_016120"/>
<comment type="similarity">
    <text evidence="2">Belongs to the bacterial solute-binding protein 1 family.</text>
</comment>
<evidence type="ECO:0000256" key="2">
    <source>
        <dbReference type="ARBA" id="ARBA00008520"/>
    </source>
</evidence>
<keyword evidence="3" id="KW-0813">Transport</keyword>
<keyword evidence="7" id="KW-1185">Reference proteome</keyword>
<evidence type="ECO:0000313" key="6">
    <source>
        <dbReference type="EMBL" id="BCB84299.1"/>
    </source>
</evidence>
<name>A0A6F8YE56_9ACTN</name>
<dbReference type="InterPro" id="IPR050490">
    <property type="entry name" value="Bact_solute-bd_prot1"/>
</dbReference>
<dbReference type="GO" id="GO:0030313">
    <property type="term" value="C:cell envelope"/>
    <property type="evidence" value="ECO:0007669"/>
    <property type="project" value="UniProtKB-SubCell"/>
</dbReference>
<accession>A0A6F8YE56</accession>
<gene>
    <name evidence="6" type="ORF">Psuf_016120</name>
</gene>
<dbReference type="EMBL" id="AP022871">
    <property type="protein sequence ID" value="BCB84299.1"/>
    <property type="molecule type" value="Genomic_DNA"/>
</dbReference>
<reference evidence="6 7" key="1">
    <citation type="submission" date="2020-03" db="EMBL/GenBank/DDBJ databases">
        <title>Whole genome shotgun sequence of Phytohabitans suffuscus NBRC 105367.</title>
        <authorList>
            <person name="Komaki H."/>
            <person name="Tamura T."/>
        </authorList>
    </citation>
    <scope>NUCLEOTIDE SEQUENCE [LARGE SCALE GENOMIC DNA]</scope>
    <source>
        <strain evidence="6 7">NBRC 105367</strain>
    </source>
</reference>
<feature type="chain" id="PRO_5039138807" evidence="5">
    <location>
        <begin position="29"/>
        <end position="452"/>
    </location>
</feature>
<comment type="subcellular location">
    <subcellularLocation>
        <location evidence="1">Cell envelope</location>
    </subcellularLocation>
</comment>
<dbReference type="Gene3D" id="3.40.190.10">
    <property type="entry name" value="Periplasmic binding protein-like II"/>
    <property type="match status" value="1"/>
</dbReference>
<dbReference type="InterPro" id="IPR006059">
    <property type="entry name" value="SBP"/>
</dbReference>
<dbReference type="PANTHER" id="PTHR43649">
    <property type="entry name" value="ARABINOSE-BINDING PROTEIN-RELATED"/>
    <property type="match status" value="1"/>
</dbReference>
<dbReference type="Proteomes" id="UP000503011">
    <property type="component" value="Chromosome"/>
</dbReference>
<sequence length="452" mass="46897">MRSLTHYRGAFRAAGVAAAAALLLAACAPGGNSEAGPVPSKPVSTGIGTEPVTLKLLVTSGVDVPFYTALGKLFHAKYSNVTVKVESQDYATLTTTIARTLAGDNVPDLVRVPQLGNLTKDHLLISLDPYAEAYGWNDWPQSQFASTRVGPDGRQRGAGSLYAAGAGFGLTGVYYNKALAQRIGMTRPPATVAEFEQLLAKAKDAGLQPIMTNGKDGGSVYPLQNLAMSYAGDAQAVQDWNYTKPGASIDTAATVKAATTLQRWGQAGYLPAGVNDIDQTRAPAEFIKGNGVFFPSGNWQAPGLDKTGSGQFGFLLFPPGVAGGPSYAMTAAANLGIPAKSPHADVAAAFLDFVQTDQQARQETVTLGGLVPAGPSDAPAPTAPEGSAVAATVSAFQELLKNNGLVGFMADATASIHVNSLIPQTQLLLAGKTTPEAFAPKVQSDYERDLGR</sequence>
<keyword evidence="4 5" id="KW-0732">Signal</keyword>
<dbReference type="SUPFAM" id="SSF53850">
    <property type="entry name" value="Periplasmic binding protein-like II"/>
    <property type="match status" value="1"/>
</dbReference>
<evidence type="ECO:0000256" key="5">
    <source>
        <dbReference type="SAM" id="SignalP"/>
    </source>
</evidence>
<feature type="signal peptide" evidence="5">
    <location>
        <begin position="1"/>
        <end position="28"/>
    </location>
</feature>
<evidence type="ECO:0000313" key="7">
    <source>
        <dbReference type="Proteomes" id="UP000503011"/>
    </source>
</evidence>
<dbReference type="RefSeq" id="WP_173155422.1">
    <property type="nucleotide sequence ID" value="NZ_AP022871.1"/>
</dbReference>
<dbReference type="Pfam" id="PF13416">
    <property type="entry name" value="SBP_bac_8"/>
    <property type="match status" value="1"/>
</dbReference>
<protein>
    <submittedName>
        <fullName evidence="6">Sugar ABC transporter substrate-binding protein</fullName>
    </submittedName>
</protein>
<reference evidence="6 7" key="2">
    <citation type="submission" date="2020-03" db="EMBL/GenBank/DDBJ databases">
        <authorList>
            <person name="Ichikawa N."/>
            <person name="Kimura A."/>
            <person name="Kitahashi Y."/>
            <person name="Uohara A."/>
        </authorList>
    </citation>
    <scope>NUCLEOTIDE SEQUENCE [LARGE SCALE GENOMIC DNA]</scope>
    <source>
        <strain evidence="6 7">NBRC 105367</strain>
    </source>
</reference>
<dbReference type="PROSITE" id="PS51257">
    <property type="entry name" value="PROKAR_LIPOPROTEIN"/>
    <property type="match status" value="1"/>
</dbReference>
<organism evidence="6 7">
    <name type="scientific">Phytohabitans suffuscus</name>
    <dbReference type="NCBI Taxonomy" id="624315"/>
    <lineage>
        <taxon>Bacteria</taxon>
        <taxon>Bacillati</taxon>
        <taxon>Actinomycetota</taxon>
        <taxon>Actinomycetes</taxon>
        <taxon>Micromonosporales</taxon>
        <taxon>Micromonosporaceae</taxon>
    </lineage>
</organism>
<proteinExistence type="inferred from homology"/>